<feature type="transmembrane region" description="Helical" evidence="1">
    <location>
        <begin position="50"/>
        <end position="69"/>
    </location>
</feature>
<dbReference type="InterPro" id="IPR021449">
    <property type="entry name" value="DUF3099"/>
</dbReference>
<dbReference type="AlphaFoldDB" id="A0A6J4N1H3"/>
<protein>
    <recommendedName>
        <fullName evidence="3">DUF3099 domain-containing protein</fullName>
    </recommendedName>
</protein>
<evidence type="ECO:0000313" key="2">
    <source>
        <dbReference type="EMBL" id="CAA9370235.1"/>
    </source>
</evidence>
<dbReference type="Pfam" id="PF11298">
    <property type="entry name" value="DUF3099"/>
    <property type="match status" value="1"/>
</dbReference>
<evidence type="ECO:0008006" key="3">
    <source>
        <dbReference type="Google" id="ProtNLM"/>
    </source>
</evidence>
<reference evidence="2" key="1">
    <citation type="submission" date="2020-02" db="EMBL/GenBank/DDBJ databases">
        <authorList>
            <person name="Meier V. D."/>
        </authorList>
    </citation>
    <scope>NUCLEOTIDE SEQUENCE</scope>
    <source>
        <strain evidence="2">AVDCRST_MAG21</strain>
    </source>
</reference>
<proteinExistence type="predicted"/>
<dbReference type="EMBL" id="CADCUL010000076">
    <property type="protein sequence ID" value="CAA9370235.1"/>
    <property type="molecule type" value="Genomic_DNA"/>
</dbReference>
<keyword evidence="1" id="KW-0812">Transmembrane</keyword>
<evidence type="ECO:0000256" key="1">
    <source>
        <dbReference type="SAM" id="Phobius"/>
    </source>
</evidence>
<keyword evidence="1" id="KW-0472">Membrane</keyword>
<sequence>MQMQEPVNITSARVSHSVDLKRRQTRYLFSMLTRTVCFVLAIVTEGPTRWVFVAGAVFLPYIAVVLANAGDSRSVSGPADFHVEERLALGTGHQTVQSESHHRSN</sequence>
<gene>
    <name evidence="2" type="ORF">AVDCRST_MAG21-707</name>
</gene>
<feature type="transmembrane region" description="Helical" evidence="1">
    <location>
        <begin position="27"/>
        <end position="44"/>
    </location>
</feature>
<keyword evidence="1" id="KW-1133">Transmembrane helix</keyword>
<name>A0A6J4N1H3_9ACTN</name>
<organism evidence="2">
    <name type="scientific">uncultured Nocardioidaceae bacterium</name>
    <dbReference type="NCBI Taxonomy" id="253824"/>
    <lineage>
        <taxon>Bacteria</taxon>
        <taxon>Bacillati</taxon>
        <taxon>Actinomycetota</taxon>
        <taxon>Actinomycetes</taxon>
        <taxon>Propionibacteriales</taxon>
        <taxon>Nocardioidaceae</taxon>
        <taxon>environmental samples</taxon>
    </lineage>
</organism>
<accession>A0A6J4N1H3</accession>